<proteinExistence type="predicted"/>
<evidence type="ECO:0000313" key="1">
    <source>
        <dbReference type="EMBL" id="DAE13060.1"/>
    </source>
</evidence>
<sequence length="167" mass="19382">MEFRKFRFGKYKGKEICGIAMTHTGYIIWLLENTQFKLNELEQECFDAVAKAKAEGSTNFVYNKEDLKKHIKDKGIKTPFVSREGFFGILKGCSDHKLVKIFRERYDNKEYDQILASAPRKGYYKSLASLQRVMSESDYDDPMSGLYGEDEVEECFNDASSMSSFMY</sequence>
<protein>
    <submittedName>
        <fullName evidence="1">Putative quorum-sensing-regulated virulence factor</fullName>
    </submittedName>
</protein>
<accession>A0A8S5Q3E8</accession>
<name>A0A8S5Q3E8_9CAUD</name>
<organism evidence="1">
    <name type="scientific">Siphoviridae sp. ctKHH22</name>
    <dbReference type="NCBI Taxonomy" id="2825439"/>
    <lineage>
        <taxon>Viruses</taxon>
        <taxon>Duplodnaviria</taxon>
        <taxon>Heunggongvirae</taxon>
        <taxon>Uroviricota</taxon>
        <taxon>Caudoviricetes</taxon>
    </lineage>
</organism>
<dbReference type="EMBL" id="BK015563">
    <property type="protein sequence ID" value="DAE13060.1"/>
    <property type="molecule type" value="Genomic_DNA"/>
</dbReference>
<reference evidence="1" key="1">
    <citation type="journal article" date="2021" name="Proc. Natl. Acad. Sci. U.S.A.">
        <title>A Catalog of Tens of Thousands of Viruses from Human Metagenomes Reveals Hidden Associations with Chronic Diseases.</title>
        <authorList>
            <person name="Tisza M.J."/>
            <person name="Buck C.B."/>
        </authorList>
    </citation>
    <scope>NUCLEOTIDE SEQUENCE</scope>
    <source>
        <strain evidence="1">CtKHH22</strain>
    </source>
</reference>